<reference evidence="1" key="1">
    <citation type="submission" date="2023-07" db="EMBL/GenBank/DDBJ databases">
        <title>draft genome sequence of fig (Ficus carica).</title>
        <authorList>
            <person name="Takahashi T."/>
            <person name="Nishimura K."/>
        </authorList>
    </citation>
    <scope>NUCLEOTIDE SEQUENCE</scope>
</reference>
<evidence type="ECO:0000313" key="1">
    <source>
        <dbReference type="EMBL" id="GMN31481.1"/>
    </source>
</evidence>
<gene>
    <name evidence="1" type="ORF">TIFTF001_003278</name>
</gene>
<proteinExistence type="predicted"/>
<accession>A0AA88CV49</accession>
<organism evidence="1 2">
    <name type="scientific">Ficus carica</name>
    <name type="common">Common fig</name>
    <dbReference type="NCBI Taxonomy" id="3494"/>
    <lineage>
        <taxon>Eukaryota</taxon>
        <taxon>Viridiplantae</taxon>
        <taxon>Streptophyta</taxon>
        <taxon>Embryophyta</taxon>
        <taxon>Tracheophyta</taxon>
        <taxon>Spermatophyta</taxon>
        <taxon>Magnoliopsida</taxon>
        <taxon>eudicotyledons</taxon>
        <taxon>Gunneridae</taxon>
        <taxon>Pentapetalae</taxon>
        <taxon>rosids</taxon>
        <taxon>fabids</taxon>
        <taxon>Rosales</taxon>
        <taxon>Moraceae</taxon>
        <taxon>Ficeae</taxon>
        <taxon>Ficus</taxon>
    </lineage>
</organism>
<evidence type="ECO:0000313" key="2">
    <source>
        <dbReference type="Proteomes" id="UP001187192"/>
    </source>
</evidence>
<dbReference type="AlphaFoldDB" id="A0AA88CV49"/>
<sequence length="143" mass="16421">MLLTPLNPPFLISVTTRHPVNLPLRLIPTQVSSGSYNYTAKTEERERERERDKGVRKKLKRLLKSRIIRRAQSGFGGFFCNGVFPSPGFPHQGRERKLRERERRESRERKLFCELRKGGLVTVVGGFAVSVNQSSSSFDRYGL</sequence>
<dbReference type="Proteomes" id="UP001187192">
    <property type="component" value="Unassembled WGS sequence"/>
</dbReference>
<name>A0AA88CV49_FICCA</name>
<keyword evidence="2" id="KW-1185">Reference proteome</keyword>
<protein>
    <submittedName>
        <fullName evidence="1">Uncharacterized protein</fullName>
    </submittedName>
</protein>
<dbReference type="EMBL" id="BTGU01000003">
    <property type="protein sequence ID" value="GMN31481.1"/>
    <property type="molecule type" value="Genomic_DNA"/>
</dbReference>
<comment type="caution">
    <text evidence="1">The sequence shown here is derived from an EMBL/GenBank/DDBJ whole genome shotgun (WGS) entry which is preliminary data.</text>
</comment>